<gene>
    <name evidence="2" type="ORF">PoB_000234500</name>
</gene>
<protein>
    <submittedName>
        <fullName evidence="2">Uncharacterized protein</fullName>
    </submittedName>
</protein>
<comment type="caution">
    <text evidence="2">The sequence shown here is derived from an EMBL/GenBank/DDBJ whole genome shotgun (WGS) entry which is preliminary data.</text>
</comment>
<proteinExistence type="predicted"/>
<keyword evidence="3" id="KW-1185">Reference proteome</keyword>
<dbReference type="EMBL" id="BLXT01000300">
    <property type="protein sequence ID" value="GFN75839.1"/>
    <property type="molecule type" value="Genomic_DNA"/>
</dbReference>
<evidence type="ECO:0000313" key="3">
    <source>
        <dbReference type="Proteomes" id="UP000735302"/>
    </source>
</evidence>
<organism evidence="2 3">
    <name type="scientific">Plakobranchus ocellatus</name>
    <dbReference type="NCBI Taxonomy" id="259542"/>
    <lineage>
        <taxon>Eukaryota</taxon>
        <taxon>Metazoa</taxon>
        <taxon>Spiralia</taxon>
        <taxon>Lophotrochozoa</taxon>
        <taxon>Mollusca</taxon>
        <taxon>Gastropoda</taxon>
        <taxon>Heterobranchia</taxon>
        <taxon>Euthyneura</taxon>
        <taxon>Panpulmonata</taxon>
        <taxon>Sacoglossa</taxon>
        <taxon>Placobranchoidea</taxon>
        <taxon>Plakobranchidae</taxon>
        <taxon>Plakobranchus</taxon>
    </lineage>
</organism>
<sequence>MIKYVTRTGETSVKEAVDRKADFKLTGQVENADLIAQEAWYDEPFRKVYTCREGRRSHASTSRHRPDEGKVEGEERKNVQTAEEEAHTKGFPACLSVFGRTRYWKDTRC</sequence>
<accession>A0AAV3XYX2</accession>
<dbReference type="Proteomes" id="UP000735302">
    <property type="component" value="Unassembled WGS sequence"/>
</dbReference>
<evidence type="ECO:0000256" key="1">
    <source>
        <dbReference type="SAM" id="MobiDB-lite"/>
    </source>
</evidence>
<feature type="compositionally biased region" description="Basic and acidic residues" evidence="1">
    <location>
        <begin position="64"/>
        <end position="86"/>
    </location>
</feature>
<evidence type="ECO:0000313" key="2">
    <source>
        <dbReference type="EMBL" id="GFN75839.1"/>
    </source>
</evidence>
<reference evidence="2 3" key="1">
    <citation type="journal article" date="2021" name="Elife">
        <title>Chloroplast acquisition without the gene transfer in kleptoplastic sea slugs, Plakobranchus ocellatus.</title>
        <authorList>
            <person name="Maeda T."/>
            <person name="Takahashi S."/>
            <person name="Yoshida T."/>
            <person name="Shimamura S."/>
            <person name="Takaki Y."/>
            <person name="Nagai Y."/>
            <person name="Toyoda A."/>
            <person name="Suzuki Y."/>
            <person name="Arimoto A."/>
            <person name="Ishii H."/>
            <person name="Satoh N."/>
            <person name="Nishiyama T."/>
            <person name="Hasebe M."/>
            <person name="Maruyama T."/>
            <person name="Minagawa J."/>
            <person name="Obokata J."/>
            <person name="Shigenobu S."/>
        </authorList>
    </citation>
    <scope>NUCLEOTIDE SEQUENCE [LARGE SCALE GENOMIC DNA]</scope>
</reference>
<feature type="region of interest" description="Disordered" evidence="1">
    <location>
        <begin position="52"/>
        <end position="86"/>
    </location>
</feature>
<dbReference type="AlphaFoldDB" id="A0AAV3XYX2"/>
<name>A0AAV3XYX2_9GAST</name>